<feature type="active site" evidence="1">
    <location>
        <position position="145"/>
    </location>
</feature>
<feature type="chain" id="PRO_5021219910" description="Peptidase M12A domain-containing protein" evidence="2">
    <location>
        <begin position="23"/>
        <end position="244"/>
    </location>
</feature>
<evidence type="ECO:0000313" key="4">
    <source>
        <dbReference type="Ensembl" id="ENSLCAP00010050251.1"/>
    </source>
</evidence>
<dbReference type="InterPro" id="IPR006026">
    <property type="entry name" value="Peptidase_Metallo"/>
</dbReference>
<keyword evidence="2" id="KW-0732">Signal</keyword>
<dbReference type="GO" id="GO:0008270">
    <property type="term" value="F:zinc ion binding"/>
    <property type="evidence" value="ECO:0007669"/>
    <property type="project" value="InterPro"/>
</dbReference>
<dbReference type="PANTHER" id="PTHR10127:SF779">
    <property type="entry name" value="METALLOENDOPEPTIDASE"/>
    <property type="match status" value="1"/>
</dbReference>
<organism evidence="4 5">
    <name type="scientific">Lates calcarifer</name>
    <name type="common">Barramundi</name>
    <name type="synonym">Holocentrus calcarifer</name>
    <dbReference type="NCBI Taxonomy" id="8187"/>
    <lineage>
        <taxon>Eukaryota</taxon>
        <taxon>Metazoa</taxon>
        <taxon>Chordata</taxon>
        <taxon>Craniata</taxon>
        <taxon>Vertebrata</taxon>
        <taxon>Euteleostomi</taxon>
        <taxon>Actinopterygii</taxon>
        <taxon>Neopterygii</taxon>
        <taxon>Teleostei</taxon>
        <taxon>Neoteleostei</taxon>
        <taxon>Acanthomorphata</taxon>
        <taxon>Carangaria</taxon>
        <taxon>Carangaria incertae sedis</taxon>
        <taxon>Centropomidae</taxon>
        <taxon>Lates</taxon>
    </lineage>
</organism>
<feature type="domain" description="Peptidase M12A" evidence="3">
    <location>
        <begin position="62"/>
        <end position="244"/>
    </location>
</feature>
<evidence type="ECO:0000256" key="2">
    <source>
        <dbReference type="SAM" id="SignalP"/>
    </source>
</evidence>
<dbReference type="AlphaFoldDB" id="A0A4W6FIA3"/>
<dbReference type="SMART" id="SM00235">
    <property type="entry name" value="ZnMc"/>
    <property type="match status" value="1"/>
</dbReference>
<dbReference type="GO" id="GO:0006508">
    <property type="term" value="P:proteolysis"/>
    <property type="evidence" value="ECO:0007669"/>
    <property type="project" value="InterPro"/>
</dbReference>
<evidence type="ECO:0000259" key="3">
    <source>
        <dbReference type="PROSITE" id="PS51864"/>
    </source>
</evidence>
<keyword evidence="5" id="KW-1185">Reference proteome</keyword>
<feature type="signal peptide" evidence="2">
    <location>
        <begin position="1"/>
        <end position="22"/>
    </location>
</feature>
<dbReference type="PANTHER" id="PTHR10127">
    <property type="entry name" value="DISCOIDIN, CUB, EGF, LAMININ , AND ZINC METALLOPROTEASE DOMAIN CONTAINING"/>
    <property type="match status" value="1"/>
</dbReference>
<evidence type="ECO:0000313" key="5">
    <source>
        <dbReference type="Proteomes" id="UP000314980"/>
    </source>
</evidence>
<dbReference type="InterPro" id="IPR024079">
    <property type="entry name" value="MetalloPept_cat_dom_sf"/>
</dbReference>
<reference evidence="4" key="3">
    <citation type="submission" date="2025-09" db="UniProtKB">
        <authorList>
            <consortium name="Ensembl"/>
        </authorList>
    </citation>
    <scope>IDENTIFICATION</scope>
</reference>
<dbReference type="GeneTree" id="ENSGT00940000154856"/>
<sequence length="244" mass="28094">MALLKCTLGLLILLVVSDCSWAKKKELSVSELLWRANKDVVRTKDEPFVIGDIAYSNETKRNADPCTSYNCKWVKHSDGNVYVPYVIANHYSLQERAIIESGLQSFQRVSCVHFVPRTNQRDYLSIQSGTGCYSYIGRRGSAQHELLHALDQHIRVLWQNIEPRYWNQFYIVNTLNLNTPYDYNSVMQYGRFFILKNPCIDFSTAASWNGLPTMVPIPDPNVQLGEATQMSRNDVIRVNRLYNC</sequence>
<protein>
    <recommendedName>
        <fullName evidence="3">Peptidase M12A domain-containing protein</fullName>
    </recommendedName>
</protein>
<evidence type="ECO:0000256" key="1">
    <source>
        <dbReference type="PROSITE-ProRule" id="PRU01211"/>
    </source>
</evidence>
<accession>A0A4W6FIA3</accession>
<gene>
    <name evidence="4" type="primary">LOC108893869</name>
</gene>
<dbReference type="SUPFAM" id="SSF55486">
    <property type="entry name" value="Metalloproteases ('zincins'), catalytic domain"/>
    <property type="match status" value="1"/>
</dbReference>
<dbReference type="Gene3D" id="3.40.390.10">
    <property type="entry name" value="Collagenase (Catalytic Domain)"/>
    <property type="match status" value="2"/>
</dbReference>
<dbReference type="PROSITE" id="PS51864">
    <property type="entry name" value="ASTACIN"/>
    <property type="match status" value="1"/>
</dbReference>
<name>A0A4W6FIA3_LATCA</name>
<reference evidence="4" key="2">
    <citation type="submission" date="2025-08" db="UniProtKB">
        <authorList>
            <consortium name="Ensembl"/>
        </authorList>
    </citation>
    <scope>IDENTIFICATION</scope>
</reference>
<comment type="caution">
    <text evidence="1">Lacks conserved residue(s) required for the propagation of feature annotation.</text>
</comment>
<dbReference type="Pfam" id="PF01400">
    <property type="entry name" value="Astacin"/>
    <property type="match status" value="2"/>
</dbReference>
<dbReference type="Ensembl" id="ENSLCAT00010051563.1">
    <property type="protein sequence ID" value="ENSLCAP00010050251.1"/>
    <property type="gene ID" value="ENSLCAG00010023410.1"/>
</dbReference>
<proteinExistence type="predicted"/>
<dbReference type="Proteomes" id="UP000314980">
    <property type="component" value="Unassembled WGS sequence"/>
</dbReference>
<dbReference type="GO" id="GO:0004222">
    <property type="term" value="F:metalloendopeptidase activity"/>
    <property type="evidence" value="ECO:0007669"/>
    <property type="project" value="InterPro"/>
</dbReference>
<dbReference type="InterPro" id="IPR001506">
    <property type="entry name" value="Peptidase_M12A"/>
</dbReference>
<reference evidence="5" key="1">
    <citation type="submission" date="2015-09" db="EMBL/GenBank/DDBJ databases">
        <authorList>
            <person name="Sai Rama Sridatta P."/>
        </authorList>
    </citation>
    <scope>NUCLEOTIDE SEQUENCE [LARGE SCALE GENOMIC DNA]</scope>
</reference>